<dbReference type="SUPFAM" id="SSF56672">
    <property type="entry name" value="DNA/RNA polymerases"/>
    <property type="match status" value="1"/>
</dbReference>
<name>A0A371IE89_MUCPR</name>
<reference evidence="2" key="1">
    <citation type="submission" date="2018-05" db="EMBL/GenBank/DDBJ databases">
        <title>Draft genome of Mucuna pruriens seed.</title>
        <authorList>
            <person name="Nnadi N.E."/>
            <person name="Vos R."/>
            <person name="Hasami M.H."/>
            <person name="Devisetty U.K."/>
            <person name="Aguiy J.C."/>
        </authorList>
    </citation>
    <scope>NUCLEOTIDE SEQUENCE [LARGE SCALE GENOMIC DNA]</scope>
    <source>
        <strain evidence="2">JCA_2017</strain>
    </source>
</reference>
<dbReference type="InterPro" id="IPR013103">
    <property type="entry name" value="RVT_2"/>
</dbReference>
<sequence length="191" mass="22273">MMSGNLYFDLKTSLSLEQNGSLKTNMMRMGYLQQEGIDFTETFALVSRLDAIHILLSFAAPNNMRLYQMSVKSSFFNGIINEEVYVKQEPSFENDYFAYHVFKLKKTLYGLKQTPCAWYEKLSSFLKENSFSIEKLGTTLFHKDHEFDFILVQIYVDDIVFGAKFLLFHYIHFYNMLYSLGSHVGSSYLVP</sequence>
<evidence type="ECO:0000259" key="1">
    <source>
        <dbReference type="Pfam" id="PF07727"/>
    </source>
</evidence>
<evidence type="ECO:0000313" key="3">
    <source>
        <dbReference type="Proteomes" id="UP000257109"/>
    </source>
</evidence>
<keyword evidence="3" id="KW-1185">Reference proteome</keyword>
<dbReference type="STRING" id="157652.A0A371IE89"/>
<protein>
    <recommendedName>
        <fullName evidence="1">Reverse transcriptase Ty1/copia-type domain-containing protein</fullName>
    </recommendedName>
</protein>
<evidence type="ECO:0000313" key="2">
    <source>
        <dbReference type="EMBL" id="RDY13369.1"/>
    </source>
</evidence>
<dbReference type="Proteomes" id="UP000257109">
    <property type="component" value="Unassembled WGS sequence"/>
</dbReference>
<comment type="caution">
    <text evidence="2">The sequence shown here is derived from an EMBL/GenBank/DDBJ whole genome shotgun (WGS) entry which is preliminary data.</text>
</comment>
<dbReference type="AlphaFoldDB" id="A0A371IE89"/>
<dbReference type="EMBL" id="QJKJ01000291">
    <property type="protein sequence ID" value="RDY13369.1"/>
    <property type="molecule type" value="Genomic_DNA"/>
</dbReference>
<dbReference type="OrthoDB" id="1711829at2759"/>
<dbReference type="Pfam" id="PF07727">
    <property type="entry name" value="RVT_2"/>
    <property type="match status" value="1"/>
</dbReference>
<feature type="non-terminal residue" evidence="2">
    <location>
        <position position="1"/>
    </location>
</feature>
<dbReference type="InterPro" id="IPR043502">
    <property type="entry name" value="DNA/RNA_pol_sf"/>
</dbReference>
<proteinExistence type="predicted"/>
<organism evidence="2 3">
    <name type="scientific">Mucuna pruriens</name>
    <name type="common">Velvet bean</name>
    <name type="synonym">Dolichos pruriens</name>
    <dbReference type="NCBI Taxonomy" id="157652"/>
    <lineage>
        <taxon>Eukaryota</taxon>
        <taxon>Viridiplantae</taxon>
        <taxon>Streptophyta</taxon>
        <taxon>Embryophyta</taxon>
        <taxon>Tracheophyta</taxon>
        <taxon>Spermatophyta</taxon>
        <taxon>Magnoliopsida</taxon>
        <taxon>eudicotyledons</taxon>
        <taxon>Gunneridae</taxon>
        <taxon>Pentapetalae</taxon>
        <taxon>rosids</taxon>
        <taxon>fabids</taxon>
        <taxon>Fabales</taxon>
        <taxon>Fabaceae</taxon>
        <taxon>Papilionoideae</taxon>
        <taxon>50 kb inversion clade</taxon>
        <taxon>NPAAA clade</taxon>
        <taxon>indigoferoid/millettioid clade</taxon>
        <taxon>Phaseoleae</taxon>
        <taxon>Mucuna</taxon>
    </lineage>
</organism>
<gene>
    <name evidence="2" type="ORF">CR513_01729</name>
</gene>
<accession>A0A371IE89</accession>
<feature type="domain" description="Reverse transcriptase Ty1/copia-type" evidence="1">
    <location>
        <begin position="18"/>
        <end position="163"/>
    </location>
</feature>